<name>A0A9D2LAX7_9MICO</name>
<comment type="similarity">
    <text evidence="1 4">Belongs to the DapA family.</text>
</comment>
<dbReference type="Gene3D" id="3.20.20.70">
    <property type="entry name" value="Aldolase class I"/>
    <property type="match status" value="1"/>
</dbReference>
<dbReference type="EMBL" id="DWZH01000008">
    <property type="protein sequence ID" value="HJB09123.1"/>
    <property type="molecule type" value="Genomic_DNA"/>
</dbReference>
<feature type="binding site" evidence="6">
    <location>
        <position position="207"/>
    </location>
    <ligand>
        <name>pyruvate</name>
        <dbReference type="ChEBI" id="CHEBI:15361"/>
    </ligand>
</feature>
<dbReference type="GO" id="GO:0008840">
    <property type="term" value="F:4-hydroxy-tetrahydrodipicolinate synthase activity"/>
    <property type="evidence" value="ECO:0007669"/>
    <property type="project" value="TreeGrafter"/>
</dbReference>
<dbReference type="PIRSF" id="PIRSF001365">
    <property type="entry name" value="DHDPS"/>
    <property type="match status" value="1"/>
</dbReference>
<feature type="binding site" evidence="6">
    <location>
        <position position="49"/>
    </location>
    <ligand>
        <name>pyruvate</name>
        <dbReference type="ChEBI" id="CHEBI:15361"/>
    </ligand>
</feature>
<organism evidence="7 8">
    <name type="scientific">Candidatus Brachybacterium merdavium</name>
    <dbReference type="NCBI Taxonomy" id="2838513"/>
    <lineage>
        <taxon>Bacteria</taxon>
        <taxon>Bacillati</taxon>
        <taxon>Actinomycetota</taxon>
        <taxon>Actinomycetes</taxon>
        <taxon>Micrococcales</taxon>
        <taxon>Dermabacteraceae</taxon>
        <taxon>Brachybacterium</taxon>
    </lineage>
</organism>
<dbReference type="AlphaFoldDB" id="A0A9D2LAX7"/>
<protein>
    <submittedName>
        <fullName evidence="7">Dihydrodipicolinate synthase family protein</fullName>
    </submittedName>
</protein>
<keyword evidence="3" id="KW-0704">Schiff base</keyword>
<dbReference type="PRINTS" id="PR00146">
    <property type="entry name" value="DHPICSNTHASE"/>
</dbReference>
<evidence type="ECO:0000313" key="8">
    <source>
        <dbReference type="Proteomes" id="UP000823823"/>
    </source>
</evidence>
<evidence type="ECO:0000256" key="4">
    <source>
        <dbReference type="PIRNR" id="PIRNR001365"/>
    </source>
</evidence>
<feature type="active site" description="Proton donor/acceptor" evidence="5">
    <location>
        <position position="137"/>
    </location>
</feature>
<feature type="active site" description="Schiff-base intermediate with substrate" evidence="5">
    <location>
        <position position="165"/>
    </location>
</feature>
<dbReference type="SUPFAM" id="SSF51569">
    <property type="entry name" value="Aldolase"/>
    <property type="match status" value="1"/>
</dbReference>
<reference evidence="7" key="1">
    <citation type="journal article" date="2021" name="PeerJ">
        <title>Extensive microbial diversity within the chicken gut microbiome revealed by metagenomics and culture.</title>
        <authorList>
            <person name="Gilroy R."/>
            <person name="Ravi A."/>
            <person name="Getino M."/>
            <person name="Pursley I."/>
            <person name="Horton D.L."/>
            <person name="Alikhan N.F."/>
            <person name="Baker D."/>
            <person name="Gharbi K."/>
            <person name="Hall N."/>
            <person name="Watson M."/>
            <person name="Adriaenssens E.M."/>
            <person name="Foster-Nyarko E."/>
            <person name="Jarju S."/>
            <person name="Secka A."/>
            <person name="Antonio M."/>
            <person name="Oren A."/>
            <person name="Chaudhuri R.R."/>
            <person name="La Ragione R."/>
            <person name="Hildebrand F."/>
            <person name="Pallen M.J."/>
        </authorList>
    </citation>
    <scope>NUCLEOTIDE SEQUENCE</scope>
    <source>
        <strain evidence="7">ChiHjej13B12-24818</strain>
    </source>
</reference>
<dbReference type="Pfam" id="PF00701">
    <property type="entry name" value="DHDPS"/>
    <property type="match status" value="1"/>
</dbReference>
<keyword evidence="2 4" id="KW-0456">Lyase</keyword>
<dbReference type="PANTHER" id="PTHR12128">
    <property type="entry name" value="DIHYDRODIPICOLINATE SYNTHASE"/>
    <property type="match status" value="1"/>
</dbReference>
<dbReference type="InterPro" id="IPR020625">
    <property type="entry name" value="Schiff_base-form_aldolases_AS"/>
</dbReference>
<evidence type="ECO:0000256" key="2">
    <source>
        <dbReference type="ARBA" id="ARBA00023239"/>
    </source>
</evidence>
<dbReference type="PANTHER" id="PTHR12128:SF66">
    <property type="entry name" value="4-HYDROXY-2-OXOGLUTARATE ALDOLASE, MITOCHONDRIAL"/>
    <property type="match status" value="1"/>
</dbReference>
<evidence type="ECO:0000256" key="5">
    <source>
        <dbReference type="PIRSR" id="PIRSR001365-1"/>
    </source>
</evidence>
<accession>A0A9D2LAX7</accession>
<dbReference type="PROSITE" id="PS00666">
    <property type="entry name" value="DHDPS_2"/>
    <property type="match status" value="1"/>
</dbReference>
<evidence type="ECO:0000256" key="1">
    <source>
        <dbReference type="ARBA" id="ARBA00007592"/>
    </source>
</evidence>
<reference evidence="7" key="2">
    <citation type="submission" date="2021-04" db="EMBL/GenBank/DDBJ databases">
        <authorList>
            <person name="Gilroy R."/>
        </authorList>
    </citation>
    <scope>NUCLEOTIDE SEQUENCE</scope>
    <source>
        <strain evidence="7">ChiHjej13B12-24818</strain>
    </source>
</reference>
<dbReference type="Proteomes" id="UP000823823">
    <property type="component" value="Unassembled WGS sequence"/>
</dbReference>
<evidence type="ECO:0000313" key="7">
    <source>
        <dbReference type="EMBL" id="HJB09123.1"/>
    </source>
</evidence>
<evidence type="ECO:0000256" key="3">
    <source>
        <dbReference type="ARBA" id="ARBA00023270"/>
    </source>
</evidence>
<sequence length="297" mass="31312">MTDSTMRGVFAVSTTPFRRDGEQDLDVYAEGVQRVLDAGVDGILALGATGEALTLDPGEREAQVRRLVEVVDGRVPVVVGCMGYRPEAVSAMIADAHRWGASGAMVTPSFYGGLQPEAAAAALAPVLERAETPIMLYNNPGATGVDLLPAHIGELARHESLWSVKETSGAATRVRELREELGDGVEVFVGADGLALEGLTQGASGWVAASAWLTPTRCVDLWRAADEERWGDAVQLWDGLAGPLGRIESDPAFISLIKRALDELGLEQGPVRPPLPTATDAAVQSVLSALRSLGGKH</sequence>
<dbReference type="CDD" id="cd00408">
    <property type="entry name" value="DHDPS-like"/>
    <property type="match status" value="1"/>
</dbReference>
<dbReference type="InterPro" id="IPR002220">
    <property type="entry name" value="DapA-like"/>
</dbReference>
<evidence type="ECO:0000256" key="6">
    <source>
        <dbReference type="PIRSR" id="PIRSR001365-2"/>
    </source>
</evidence>
<gene>
    <name evidence="7" type="ORF">H9786_01120</name>
</gene>
<dbReference type="InterPro" id="IPR013785">
    <property type="entry name" value="Aldolase_TIM"/>
</dbReference>
<proteinExistence type="inferred from homology"/>
<dbReference type="GO" id="GO:0044281">
    <property type="term" value="P:small molecule metabolic process"/>
    <property type="evidence" value="ECO:0007669"/>
    <property type="project" value="UniProtKB-ARBA"/>
</dbReference>
<dbReference type="SMART" id="SM01130">
    <property type="entry name" value="DHDPS"/>
    <property type="match status" value="1"/>
</dbReference>
<comment type="caution">
    <text evidence="7">The sequence shown here is derived from an EMBL/GenBank/DDBJ whole genome shotgun (WGS) entry which is preliminary data.</text>
</comment>